<evidence type="ECO:0000256" key="1">
    <source>
        <dbReference type="SAM" id="MobiDB-lite"/>
    </source>
</evidence>
<dbReference type="EMBL" id="MU004409">
    <property type="protein sequence ID" value="KAF2652129.1"/>
    <property type="molecule type" value="Genomic_DNA"/>
</dbReference>
<feature type="region of interest" description="Disordered" evidence="1">
    <location>
        <begin position="305"/>
        <end position="351"/>
    </location>
</feature>
<dbReference type="Proteomes" id="UP000799324">
    <property type="component" value="Unassembled WGS sequence"/>
</dbReference>
<name>A0A6A6SWP8_9PLEO</name>
<feature type="compositionally biased region" description="Low complexity" evidence="1">
    <location>
        <begin position="383"/>
        <end position="405"/>
    </location>
</feature>
<gene>
    <name evidence="2" type="ORF">K491DRAFT_719231</name>
</gene>
<feature type="region of interest" description="Disordered" evidence="1">
    <location>
        <begin position="175"/>
        <end position="227"/>
    </location>
</feature>
<proteinExistence type="predicted"/>
<protein>
    <submittedName>
        <fullName evidence="2">Uncharacterized protein</fullName>
    </submittedName>
</protein>
<feature type="region of interest" description="Disordered" evidence="1">
    <location>
        <begin position="111"/>
        <end position="150"/>
    </location>
</feature>
<feature type="compositionally biased region" description="Pro residues" evidence="1">
    <location>
        <begin position="15"/>
        <end position="25"/>
    </location>
</feature>
<evidence type="ECO:0000313" key="2">
    <source>
        <dbReference type="EMBL" id="KAF2652129.1"/>
    </source>
</evidence>
<feature type="region of interest" description="Disordered" evidence="1">
    <location>
        <begin position="383"/>
        <end position="406"/>
    </location>
</feature>
<accession>A0A6A6SWP8</accession>
<feature type="compositionally biased region" description="Low complexity" evidence="1">
    <location>
        <begin position="180"/>
        <end position="196"/>
    </location>
</feature>
<reference evidence="2" key="1">
    <citation type="journal article" date="2020" name="Stud. Mycol.">
        <title>101 Dothideomycetes genomes: a test case for predicting lifestyles and emergence of pathogens.</title>
        <authorList>
            <person name="Haridas S."/>
            <person name="Albert R."/>
            <person name="Binder M."/>
            <person name="Bloem J."/>
            <person name="Labutti K."/>
            <person name="Salamov A."/>
            <person name="Andreopoulos B."/>
            <person name="Baker S."/>
            <person name="Barry K."/>
            <person name="Bills G."/>
            <person name="Bluhm B."/>
            <person name="Cannon C."/>
            <person name="Castanera R."/>
            <person name="Culley D."/>
            <person name="Daum C."/>
            <person name="Ezra D."/>
            <person name="Gonzalez J."/>
            <person name="Henrissat B."/>
            <person name="Kuo A."/>
            <person name="Liang C."/>
            <person name="Lipzen A."/>
            <person name="Lutzoni F."/>
            <person name="Magnuson J."/>
            <person name="Mondo S."/>
            <person name="Nolan M."/>
            <person name="Ohm R."/>
            <person name="Pangilinan J."/>
            <person name="Park H.-J."/>
            <person name="Ramirez L."/>
            <person name="Alfaro M."/>
            <person name="Sun H."/>
            <person name="Tritt A."/>
            <person name="Yoshinaga Y."/>
            <person name="Zwiers L.-H."/>
            <person name="Turgeon B."/>
            <person name="Goodwin S."/>
            <person name="Spatafora J."/>
            <person name="Crous P."/>
            <person name="Grigoriev I."/>
        </authorList>
    </citation>
    <scope>NUCLEOTIDE SEQUENCE</scope>
    <source>
        <strain evidence="2">CBS 122681</strain>
    </source>
</reference>
<keyword evidence="3" id="KW-1185">Reference proteome</keyword>
<evidence type="ECO:0000313" key="3">
    <source>
        <dbReference type="Proteomes" id="UP000799324"/>
    </source>
</evidence>
<dbReference type="AlphaFoldDB" id="A0A6A6SWP8"/>
<sequence length="485" mass="51954">MKKTLKTKASKLFKSPPPSDTPAPPILDNEVLYNGGIESDGEDRIDSNIRLGPKVPVKKGASSLTSKAPSLSLAWVVVSSRFFPPMPPVPADVSAAASRFALRSKASRVFSGKHAPKSTTFGGAAPDAVEAEPKRFGPPPPRPPRPEQLDGDLVTFMRRCDMRLVLPVMMKNDAPDDGSAAETSAASVVTSATTDADVNDKMTESENPFADPEEYEKEGKELDSTPDPFACPEPITPTTPTSPSMTHFPDFQLLPPFATPPEGRDSHPLAEYYRTARSSTNCSLTPSMSISLRFNPSLPASTTSIASMLPPPVPNLPCLDTLPETGSQTSSKASSKKKKKSRMSPMAAIVPNRHSVPSLSLSIPSVPATSALLASAPFSARSHAESTSTTSHPSPHNSVPSSRNSASISLAAGRTGFPLSYADAVDRLSSLSSDHGKMVMECRAKPGERNWPVYHFIKYSDGQYGNRRGLTFRDADGFYHFVEDI</sequence>
<feature type="region of interest" description="Disordered" evidence="1">
    <location>
        <begin position="1"/>
        <end position="28"/>
    </location>
</feature>
<feature type="compositionally biased region" description="Basic residues" evidence="1">
    <location>
        <begin position="1"/>
        <end position="11"/>
    </location>
</feature>
<organism evidence="2 3">
    <name type="scientific">Lophiostoma macrostomum CBS 122681</name>
    <dbReference type="NCBI Taxonomy" id="1314788"/>
    <lineage>
        <taxon>Eukaryota</taxon>
        <taxon>Fungi</taxon>
        <taxon>Dikarya</taxon>
        <taxon>Ascomycota</taxon>
        <taxon>Pezizomycotina</taxon>
        <taxon>Dothideomycetes</taxon>
        <taxon>Pleosporomycetidae</taxon>
        <taxon>Pleosporales</taxon>
        <taxon>Lophiostomataceae</taxon>
        <taxon>Lophiostoma</taxon>
    </lineage>
</organism>